<keyword evidence="3 6" id="KW-0812">Transmembrane</keyword>
<feature type="transmembrane region" description="Helical" evidence="6">
    <location>
        <begin position="59"/>
        <end position="79"/>
    </location>
</feature>
<dbReference type="RefSeq" id="WP_209510476.1">
    <property type="nucleotide sequence ID" value="NZ_JAGGKS010000001.1"/>
</dbReference>
<keyword evidence="5 6" id="KW-0472">Membrane</keyword>
<dbReference type="InterPro" id="IPR037185">
    <property type="entry name" value="EmrE-like"/>
</dbReference>
<evidence type="ECO:0000256" key="6">
    <source>
        <dbReference type="SAM" id="Phobius"/>
    </source>
</evidence>
<dbReference type="Proteomes" id="UP001519342">
    <property type="component" value="Unassembled WGS sequence"/>
</dbReference>
<evidence type="ECO:0000313" key="8">
    <source>
        <dbReference type="EMBL" id="MBP1924735.1"/>
    </source>
</evidence>
<dbReference type="EMBL" id="JAGGKS010000001">
    <property type="protein sequence ID" value="MBP1924735.1"/>
    <property type="molecule type" value="Genomic_DNA"/>
</dbReference>
<protein>
    <submittedName>
        <fullName evidence="8">O-acetylserine/cysteine efflux transporter</fullName>
    </submittedName>
</protein>
<keyword evidence="9" id="KW-1185">Reference proteome</keyword>
<evidence type="ECO:0000256" key="2">
    <source>
        <dbReference type="ARBA" id="ARBA00007362"/>
    </source>
</evidence>
<reference evidence="8 9" key="1">
    <citation type="submission" date="2021-03" db="EMBL/GenBank/DDBJ databases">
        <title>Genomic Encyclopedia of Type Strains, Phase IV (KMG-IV): sequencing the most valuable type-strain genomes for metagenomic binning, comparative biology and taxonomic classification.</title>
        <authorList>
            <person name="Goeker M."/>
        </authorList>
    </citation>
    <scope>NUCLEOTIDE SEQUENCE [LARGE SCALE GENOMIC DNA]</scope>
    <source>
        <strain evidence="8 9">DSM 24004</strain>
    </source>
</reference>
<evidence type="ECO:0000313" key="9">
    <source>
        <dbReference type="Proteomes" id="UP001519342"/>
    </source>
</evidence>
<comment type="subcellular location">
    <subcellularLocation>
        <location evidence="1">Membrane</location>
        <topology evidence="1">Multi-pass membrane protein</topology>
    </subcellularLocation>
</comment>
<evidence type="ECO:0000256" key="3">
    <source>
        <dbReference type="ARBA" id="ARBA00022692"/>
    </source>
</evidence>
<comment type="caution">
    <text evidence="8">The sequence shown here is derived from an EMBL/GenBank/DDBJ whole genome shotgun (WGS) entry which is preliminary data.</text>
</comment>
<feature type="transmembrane region" description="Helical" evidence="6">
    <location>
        <begin position="216"/>
        <end position="237"/>
    </location>
</feature>
<feature type="transmembrane region" description="Helical" evidence="6">
    <location>
        <begin position="274"/>
        <end position="294"/>
    </location>
</feature>
<proteinExistence type="inferred from homology"/>
<dbReference type="PANTHER" id="PTHR32322">
    <property type="entry name" value="INNER MEMBRANE TRANSPORTER"/>
    <property type="match status" value="1"/>
</dbReference>
<dbReference type="InterPro" id="IPR000620">
    <property type="entry name" value="EamA_dom"/>
</dbReference>
<feature type="transmembrane region" description="Helical" evidence="6">
    <location>
        <begin position="85"/>
        <end position="107"/>
    </location>
</feature>
<dbReference type="PANTHER" id="PTHR32322:SF9">
    <property type="entry name" value="AMINO-ACID METABOLITE EFFLUX PUMP-RELATED"/>
    <property type="match status" value="1"/>
</dbReference>
<dbReference type="SUPFAM" id="SSF103481">
    <property type="entry name" value="Multidrug resistance efflux transporter EmrE"/>
    <property type="match status" value="2"/>
</dbReference>
<feature type="transmembrane region" description="Helical" evidence="6">
    <location>
        <begin position="147"/>
        <end position="167"/>
    </location>
</feature>
<gene>
    <name evidence="8" type="ORF">J2Z76_000588</name>
</gene>
<feature type="transmembrane region" description="Helical" evidence="6">
    <location>
        <begin position="33"/>
        <end position="50"/>
    </location>
</feature>
<dbReference type="InterPro" id="IPR050638">
    <property type="entry name" value="AA-Vitamin_Transporters"/>
</dbReference>
<feature type="transmembrane region" description="Helical" evidence="6">
    <location>
        <begin position="7"/>
        <end position="27"/>
    </location>
</feature>
<feature type="domain" description="EamA" evidence="7">
    <location>
        <begin position="7"/>
        <end position="129"/>
    </location>
</feature>
<feature type="transmembrane region" description="Helical" evidence="6">
    <location>
        <begin position="179"/>
        <end position="201"/>
    </location>
</feature>
<evidence type="ECO:0000256" key="5">
    <source>
        <dbReference type="ARBA" id="ARBA00023136"/>
    </source>
</evidence>
<feature type="transmembrane region" description="Helical" evidence="6">
    <location>
        <begin position="119"/>
        <end position="141"/>
    </location>
</feature>
<dbReference type="Pfam" id="PF00892">
    <property type="entry name" value="EamA"/>
    <property type="match status" value="2"/>
</dbReference>
<accession>A0ABS4GBF6</accession>
<sequence>MKKNDTIFAFLVVVIWGANFTVIKLGLDGVPSMLLVVLRYAITSIAVFFVKKPNINWKYIILYGLSVGVGQFSCLFYAMEIGMPASLASILLQLQAFISPFLALLFLKQKIKSKQLIGFFIGAVGLFIIGIGSGTTGVSAIPINALLLTICAPFFWALANIIAIFASQKASSVEETLDMLGLVVWSSLVPPIPMLGIALIVDTPQALLSAVMNLNAMSIFSILYLSLGATLFGYGMWNMLIAKYTISKIAPLSLLVPITGLLTARIVLSEQLSRMQWIGVVIILTGLILTSLNLDMVKSYFNMKKIKNEIK</sequence>
<keyword evidence="4 6" id="KW-1133">Transmembrane helix</keyword>
<evidence type="ECO:0000256" key="1">
    <source>
        <dbReference type="ARBA" id="ARBA00004141"/>
    </source>
</evidence>
<name>A0ABS4GBF6_9FIRM</name>
<organism evidence="8 9">
    <name type="scientific">Sedimentibacter acidaminivorans</name>
    <dbReference type="NCBI Taxonomy" id="913099"/>
    <lineage>
        <taxon>Bacteria</taxon>
        <taxon>Bacillati</taxon>
        <taxon>Bacillota</taxon>
        <taxon>Tissierellia</taxon>
        <taxon>Sedimentibacter</taxon>
    </lineage>
</organism>
<comment type="similarity">
    <text evidence="2">Belongs to the EamA transporter family.</text>
</comment>
<evidence type="ECO:0000259" key="7">
    <source>
        <dbReference type="Pfam" id="PF00892"/>
    </source>
</evidence>
<feature type="transmembrane region" description="Helical" evidence="6">
    <location>
        <begin position="249"/>
        <end position="268"/>
    </location>
</feature>
<evidence type="ECO:0000256" key="4">
    <source>
        <dbReference type="ARBA" id="ARBA00022989"/>
    </source>
</evidence>
<feature type="domain" description="EamA" evidence="7">
    <location>
        <begin position="145"/>
        <end position="291"/>
    </location>
</feature>